<dbReference type="PANTHER" id="PTHR34822:SF1">
    <property type="entry name" value="GRPB FAMILY PROTEIN"/>
    <property type="match status" value="1"/>
</dbReference>
<dbReference type="Gene3D" id="3.30.460.10">
    <property type="entry name" value="Beta Polymerase, domain 2"/>
    <property type="match status" value="1"/>
</dbReference>
<dbReference type="Pfam" id="PF04229">
    <property type="entry name" value="GrpB"/>
    <property type="match status" value="1"/>
</dbReference>
<organism evidence="1 2">
    <name type="scientific">Nesterenkonia halotolerans</name>
    <dbReference type="NCBI Taxonomy" id="225325"/>
    <lineage>
        <taxon>Bacteria</taxon>
        <taxon>Bacillati</taxon>
        <taxon>Actinomycetota</taxon>
        <taxon>Actinomycetes</taxon>
        <taxon>Micrococcales</taxon>
        <taxon>Micrococcaceae</taxon>
        <taxon>Nesterenkonia</taxon>
    </lineage>
</organism>
<accession>A0ABR9J9B6</accession>
<dbReference type="PANTHER" id="PTHR34822">
    <property type="entry name" value="GRPB DOMAIN PROTEIN (AFU_ORTHOLOGUE AFUA_1G01530)"/>
    <property type="match status" value="1"/>
</dbReference>
<name>A0ABR9J9B6_9MICC</name>
<dbReference type="EMBL" id="JADBEE010000002">
    <property type="protein sequence ID" value="MBE1515602.1"/>
    <property type="molecule type" value="Genomic_DNA"/>
</dbReference>
<gene>
    <name evidence="1" type="ORF">H4W26_002394</name>
</gene>
<dbReference type="Proteomes" id="UP000636579">
    <property type="component" value="Unassembled WGS sequence"/>
</dbReference>
<dbReference type="InterPro" id="IPR007344">
    <property type="entry name" value="GrpB/CoaE"/>
</dbReference>
<proteinExistence type="predicted"/>
<evidence type="ECO:0000313" key="2">
    <source>
        <dbReference type="Proteomes" id="UP000636579"/>
    </source>
</evidence>
<dbReference type="RefSeq" id="WP_225940090.1">
    <property type="nucleotide sequence ID" value="NZ_JADBEE010000002.1"/>
</dbReference>
<dbReference type="InterPro" id="IPR043519">
    <property type="entry name" value="NT_sf"/>
</dbReference>
<sequence length="91" mass="10095">MLSGLRIGVEHIGSTSAPGLAAKPIIHIVVTVKDITAEEDCLQALLAARYPLRSRIYRCSRGWLFRHRTASCTWRLTLVSGDEPLKTPVPR</sequence>
<comment type="caution">
    <text evidence="1">The sequence shown here is derived from an EMBL/GenBank/DDBJ whole genome shotgun (WGS) entry which is preliminary data.</text>
</comment>
<keyword evidence="2" id="KW-1185">Reference proteome</keyword>
<reference evidence="1 2" key="1">
    <citation type="submission" date="2020-10" db="EMBL/GenBank/DDBJ databases">
        <title>Sequencing the genomes of 1000 actinobacteria strains.</title>
        <authorList>
            <person name="Klenk H.-P."/>
        </authorList>
    </citation>
    <scope>NUCLEOTIDE SEQUENCE [LARGE SCALE GENOMIC DNA]</scope>
    <source>
        <strain evidence="1 2">DSM 15474</strain>
    </source>
</reference>
<protein>
    <submittedName>
        <fullName evidence="1">GrpB-like predicted nucleotidyltransferase (UPF0157 family)</fullName>
    </submittedName>
</protein>
<dbReference type="SUPFAM" id="SSF81301">
    <property type="entry name" value="Nucleotidyltransferase"/>
    <property type="match status" value="1"/>
</dbReference>
<evidence type="ECO:0000313" key="1">
    <source>
        <dbReference type="EMBL" id="MBE1515602.1"/>
    </source>
</evidence>